<keyword evidence="2" id="KW-1185">Reference proteome</keyword>
<feature type="non-terminal residue" evidence="1">
    <location>
        <position position="59"/>
    </location>
</feature>
<organism evidence="1 2">
    <name type="scientific">Rhizopus stolonifer</name>
    <name type="common">Rhizopus nigricans</name>
    <dbReference type="NCBI Taxonomy" id="4846"/>
    <lineage>
        <taxon>Eukaryota</taxon>
        <taxon>Fungi</taxon>
        <taxon>Fungi incertae sedis</taxon>
        <taxon>Mucoromycota</taxon>
        <taxon>Mucoromycotina</taxon>
        <taxon>Mucoromycetes</taxon>
        <taxon>Mucorales</taxon>
        <taxon>Mucorineae</taxon>
        <taxon>Rhizopodaceae</taxon>
        <taxon>Rhizopus</taxon>
    </lineage>
</organism>
<accession>A0A367IQ00</accession>
<comment type="caution">
    <text evidence="1">The sequence shown here is derived from an EMBL/GenBank/DDBJ whole genome shotgun (WGS) entry which is preliminary data.</text>
</comment>
<name>A0A367IQ00_RHIST</name>
<evidence type="ECO:0000313" key="1">
    <source>
        <dbReference type="EMBL" id="RCH79774.1"/>
    </source>
</evidence>
<gene>
    <name evidence="1" type="ORF">CU098_001695</name>
</gene>
<dbReference type="Proteomes" id="UP000253551">
    <property type="component" value="Unassembled WGS sequence"/>
</dbReference>
<dbReference type="EMBL" id="PJQM01006377">
    <property type="protein sequence ID" value="RCH79774.1"/>
    <property type="molecule type" value="Genomic_DNA"/>
</dbReference>
<proteinExistence type="predicted"/>
<reference evidence="1 2" key="1">
    <citation type="journal article" date="2018" name="G3 (Bethesda)">
        <title>Phylogenetic and Phylogenomic Definition of Rhizopus Species.</title>
        <authorList>
            <person name="Gryganskyi A.P."/>
            <person name="Golan J."/>
            <person name="Dolatabadi S."/>
            <person name="Mondo S."/>
            <person name="Robb S."/>
            <person name="Idnurm A."/>
            <person name="Muszewska A."/>
            <person name="Steczkiewicz K."/>
            <person name="Masonjones S."/>
            <person name="Liao H.L."/>
            <person name="Gajdeczka M.T."/>
            <person name="Anike F."/>
            <person name="Vuek A."/>
            <person name="Anishchenko I.M."/>
            <person name="Voigt K."/>
            <person name="de Hoog G.S."/>
            <person name="Smith M.E."/>
            <person name="Heitman J."/>
            <person name="Vilgalys R."/>
            <person name="Stajich J.E."/>
        </authorList>
    </citation>
    <scope>NUCLEOTIDE SEQUENCE [LARGE SCALE GENOMIC DNA]</scope>
    <source>
        <strain evidence="1 2">LSU 92-RS-03</strain>
    </source>
</reference>
<evidence type="ECO:0000313" key="2">
    <source>
        <dbReference type="Proteomes" id="UP000253551"/>
    </source>
</evidence>
<protein>
    <submittedName>
        <fullName evidence="1">Uncharacterized protein</fullName>
    </submittedName>
</protein>
<dbReference type="AlphaFoldDB" id="A0A367IQ00"/>
<sequence length="59" mass="7096">MQDRAYQKATKKVQVLQEILNHHKHITILVEYNENDSEGSHETKWMLNDTDIIENLREF</sequence>